<proteinExistence type="predicted"/>
<evidence type="ECO:0000313" key="2">
    <source>
        <dbReference type="Proteomes" id="UP000823388"/>
    </source>
</evidence>
<protein>
    <submittedName>
        <fullName evidence="1">Uncharacterized protein</fullName>
    </submittedName>
</protein>
<gene>
    <name evidence="1" type="ORF">PVAP13_1KG173677</name>
</gene>
<sequence length="69" mass="8131">MLSPLLEEEDTAANKGQQNMRQILQMNQEQIDFHRLSYVQEESYQDQCRLDETASEGTEELQSIHMTRN</sequence>
<evidence type="ECO:0000313" key="1">
    <source>
        <dbReference type="EMBL" id="KAG2657475.1"/>
    </source>
</evidence>
<keyword evidence="2" id="KW-1185">Reference proteome</keyword>
<dbReference type="AlphaFoldDB" id="A0A8T0XDK3"/>
<dbReference type="EMBL" id="CM029037">
    <property type="protein sequence ID" value="KAG2657475.1"/>
    <property type="molecule type" value="Genomic_DNA"/>
</dbReference>
<name>A0A8T0XDK3_PANVG</name>
<organism evidence="1 2">
    <name type="scientific">Panicum virgatum</name>
    <name type="common">Blackwell switchgrass</name>
    <dbReference type="NCBI Taxonomy" id="38727"/>
    <lineage>
        <taxon>Eukaryota</taxon>
        <taxon>Viridiplantae</taxon>
        <taxon>Streptophyta</taxon>
        <taxon>Embryophyta</taxon>
        <taxon>Tracheophyta</taxon>
        <taxon>Spermatophyta</taxon>
        <taxon>Magnoliopsida</taxon>
        <taxon>Liliopsida</taxon>
        <taxon>Poales</taxon>
        <taxon>Poaceae</taxon>
        <taxon>PACMAD clade</taxon>
        <taxon>Panicoideae</taxon>
        <taxon>Panicodae</taxon>
        <taxon>Paniceae</taxon>
        <taxon>Panicinae</taxon>
        <taxon>Panicum</taxon>
        <taxon>Panicum sect. Hiantes</taxon>
    </lineage>
</organism>
<reference evidence="1" key="1">
    <citation type="submission" date="2020-05" db="EMBL/GenBank/DDBJ databases">
        <title>WGS assembly of Panicum virgatum.</title>
        <authorList>
            <person name="Lovell J.T."/>
            <person name="Jenkins J."/>
            <person name="Shu S."/>
            <person name="Juenger T.E."/>
            <person name="Schmutz J."/>
        </authorList>
    </citation>
    <scope>NUCLEOTIDE SEQUENCE</scope>
    <source>
        <strain evidence="1">AP13</strain>
    </source>
</reference>
<accession>A0A8T0XDK3</accession>
<comment type="caution">
    <text evidence="1">The sequence shown here is derived from an EMBL/GenBank/DDBJ whole genome shotgun (WGS) entry which is preliminary data.</text>
</comment>
<dbReference type="Proteomes" id="UP000823388">
    <property type="component" value="Chromosome 1K"/>
</dbReference>